<evidence type="ECO:0000256" key="1">
    <source>
        <dbReference type="SAM" id="MobiDB-lite"/>
    </source>
</evidence>
<protein>
    <recommendedName>
        <fullName evidence="2">Protein kinase domain-containing protein</fullName>
    </recommendedName>
</protein>
<feature type="compositionally biased region" description="Polar residues" evidence="1">
    <location>
        <begin position="978"/>
        <end position="987"/>
    </location>
</feature>
<feature type="region of interest" description="Disordered" evidence="1">
    <location>
        <begin position="445"/>
        <end position="573"/>
    </location>
</feature>
<feature type="domain" description="Protein kinase" evidence="2">
    <location>
        <begin position="1099"/>
        <end position="1357"/>
    </location>
</feature>
<feature type="compositionally biased region" description="Low complexity" evidence="1">
    <location>
        <begin position="1072"/>
        <end position="1084"/>
    </location>
</feature>
<feature type="compositionally biased region" description="Low complexity" evidence="1">
    <location>
        <begin position="497"/>
        <end position="512"/>
    </location>
</feature>
<evidence type="ECO:0000313" key="4">
    <source>
        <dbReference type="Proteomes" id="UP001430356"/>
    </source>
</evidence>
<feature type="compositionally biased region" description="Low complexity" evidence="1">
    <location>
        <begin position="368"/>
        <end position="387"/>
    </location>
</feature>
<feature type="compositionally biased region" description="Pro residues" evidence="1">
    <location>
        <begin position="453"/>
        <end position="467"/>
    </location>
</feature>
<dbReference type="Gene3D" id="1.10.510.10">
    <property type="entry name" value="Transferase(Phosphotransferase) domain 1"/>
    <property type="match status" value="1"/>
</dbReference>
<dbReference type="PANTHER" id="PTHR48125:SF12">
    <property type="entry name" value="AT HOOK TRANSCRIPTION FACTOR FAMILY-RELATED"/>
    <property type="match status" value="1"/>
</dbReference>
<sequence length="1429" mass="146546">MELGTSGSADVMQRMSSPKQRQQTQTQSLPSHLTCTQGEDTSRAGTAGPREGLSTPKLSAVRGCSSVPQWRLSECASTPQHQHQQRQQQQQSRQPSAADASDEGRASNTVATTPRVTSAVAVGSQRALAATGVPSLALPYPKSILTAGKISGRHQHELHEASSGASYDLTGSLRRPTPAASAPSIAATFRHRTHANTAHQCGGGSVGDGAVTSSAALSSSPHVVVRGAPSTPSPSSSSSVAVVANGAAGGSSSSSTVPQLEQHHPTSRFRALAGPRYGEGGGRLLRDGHSSMRSASGRCVRVLSPSSPARVAEVSCAAAAAAPPRHLPPSLTPSPTGAAAAAADETAAAPAPAAVSASLLRAEVTASSSSNAVSSSFPPTPGSSAATPPLPTPSRCCTSPVRVAPQSPASPASYFSSSAAESLTPSAAEFYLGFGYGDFLSRPRETAEVVTDSPPPTPAGEPLPEVTPAPALTLARVIPPVPPQPAPDAPRQHERAAASIAPVSTAATSSSSRGPPLRRANATLRPDAGRQGRVVLPPPPPGNEATHARGPTTTAAPATATTTTTTAAAGQGKAASFSSVENLYYYTQFLMSGPSSTPATPPDAQRRPASTSAAAGQSSSYISADDADVVANASTRVALNRHPPSPPPVEQLSRVPSSSFHYGLLQQLSGSSSTAAGATALAAHPPPSGAAPTSMTATRRGSGASAGAAAAAAAGGGGSGGTRLARVASLHSIGGESVVSAFSLAPSTDSEWVAGSVFHGIDDDADSDTDGGAIETGRPARDAEGRQSCGSSVLPRPGSSASHSDMCKWRGSSSSSSSGSSSSSSSSSRRGDVVAPGGGQPPALVCGRLTKATRVGGRCRALPMERFHDYYVLEAVIREEQGRVTYRVRERGTRSRYAATFVLHDRQRGGGGDGEAHMPAMSDDAKRRCAVSLLLEHPNLLRTFDFFYSRAEDATGVRELMRASTSASGGAWTAEATPTSGSATTMPPAQTPILVTCSHSGVLRAPQPARHRTSANTGSAALLPTPTSQKEKSSAASHPGRRPSPHRSPQTSATSSGSGGGGGGTPHFVRRLFPSLFSPAAASTPTPPTTAKAPPPLLPDSLLKAGGGQRDERSDGVDVGAGLAQRRPTRSAGCVEAREGDRDRARHGRSGKRVVVVCTDAVTAPPPHRVAAVLISEHVEAVSPLLEEARRRGGLPMPVLVDTTRAVASALRYLHSFGTPHMSLIHGSVSPGSIAVDASGTVRLVNYSALRWWLREAHPAQAPVRCGRRDGTHRTPRVQPCPPSSSPLLETSTDLYDLGGTLLTLLCGLPLAQARSLFYAGSLTAPTEHMQSLLLGLLERRPERRLTAEAVLRHPFLQSATSLPRSPAGAISAARLQHSSDRGTAVLPPPRPPAHHARHGDSHSSSSDDASLSLPETHLVSWWSGLRSL</sequence>
<feature type="compositionally biased region" description="Pro residues" evidence="1">
    <location>
        <begin position="1085"/>
        <end position="1098"/>
    </location>
</feature>
<feature type="region of interest" description="Disordered" evidence="1">
    <location>
        <begin position="1003"/>
        <end position="1148"/>
    </location>
</feature>
<dbReference type="SUPFAM" id="SSF56112">
    <property type="entry name" value="Protein kinase-like (PK-like)"/>
    <property type="match status" value="1"/>
</dbReference>
<comment type="caution">
    <text evidence="3">The sequence shown here is derived from an EMBL/GenBank/DDBJ whole genome shotgun (WGS) entry which is preliminary data.</text>
</comment>
<proteinExistence type="predicted"/>
<gene>
    <name evidence="3" type="ORF">NESM_000091000</name>
</gene>
<feature type="compositionally biased region" description="Pro residues" evidence="1">
    <location>
        <begin position="479"/>
        <end position="488"/>
    </location>
</feature>
<feature type="region of interest" description="Disordered" evidence="1">
    <location>
        <begin position="759"/>
        <end position="843"/>
    </location>
</feature>
<dbReference type="PANTHER" id="PTHR48125">
    <property type="entry name" value="LP07818P1"/>
    <property type="match status" value="1"/>
</dbReference>
<feature type="compositionally biased region" description="Low complexity" evidence="1">
    <location>
        <begin position="227"/>
        <end position="258"/>
    </location>
</feature>
<keyword evidence="4" id="KW-1185">Reference proteome</keyword>
<name>A0AAW0F2L7_9TRYP</name>
<evidence type="ECO:0000259" key="2">
    <source>
        <dbReference type="PROSITE" id="PS50011"/>
    </source>
</evidence>
<reference evidence="3 4" key="1">
    <citation type="journal article" date="2021" name="MBio">
        <title>A New Model Trypanosomatid, Novymonas esmeraldas: Genomic Perception of Its 'Candidatus Pandoraea novymonadis' Endosymbiont.</title>
        <authorList>
            <person name="Zakharova A."/>
            <person name="Saura A."/>
            <person name="Butenko A."/>
            <person name="Podesvova L."/>
            <person name="Warmusova S."/>
            <person name="Kostygov A.Y."/>
            <person name="Nenarokova A."/>
            <person name="Lukes J."/>
            <person name="Opperdoes F.R."/>
            <person name="Yurchenko V."/>
        </authorList>
    </citation>
    <scope>NUCLEOTIDE SEQUENCE [LARGE SCALE GENOMIC DNA]</scope>
    <source>
        <strain evidence="3 4">E262AT.01</strain>
    </source>
</reference>
<feature type="compositionally biased region" description="Low complexity" evidence="1">
    <location>
        <begin position="810"/>
        <end position="828"/>
    </location>
</feature>
<feature type="region of interest" description="Disordered" evidence="1">
    <location>
        <begin position="676"/>
        <end position="702"/>
    </location>
</feature>
<dbReference type="InterPro" id="IPR000719">
    <property type="entry name" value="Prot_kinase_dom"/>
</dbReference>
<dbReference type="PROSITE" id="PS50011">
    <property type="entry name" value="PROTEIN_KINASE_DOM"/>
    <property type="match status" value="1"/>
</dbReference>
<dbReference type="GO" id="GO:0004672">
    <property type="term" value="F:protein kinase activity"/>
    <property type="evidence" value="ECO:0007669"/>
    <property type="project" value="InterPro"/>
</dbReference>
<feature type="compositionally biased region" description="Low complexity" evidence="1">
    <location>
        <begin position="1403"/>
        <end position="1412"/>
    </location>
</feature>
<feature type="compositionally biased region" description="Low complexity" evidence="1">
    <location>
        <begin position="964"/>
        <end position="977"/>
    </location>
</feature>
<feature type="compositionally biased region" description="Low complexity" evidence="1">
    <location>
        <begin position="79"/>
        <end position="96"/>
    </location>
</feature>
<feature type="region of interest" description="Disordered" evidence="1">
    <location>
        <begin position="1361"/>
        <end position="1412"/>
    </location>
</feature>
<evidence type="ECO:0000313" key="3">
    <source>
        <dbReference type="EMBL" id="KAK7200370.1"/>
    </source>
</evidence>
<feature type="region of interest" description="Disordered" evidence="1">
    <location>
        <begin position="594"/>
        <end position="621"/>
    </location>
</feature>
<feature type="region of interest" description="Disordered" evidence="1">
    <location>
        <begin position="1264"/>
        <end position="1286"/>
    </location>
</feature>
<dbReference type="GO" id="GO:0005524">
    <property type="term" value="F:ATP binding"/>
    <property type="evidence" value="ECO:0007669"/>
    <property type="project" value="InterPro"/>
</dbReference>
<dbReference type="InterPro" id="IPR011009">
    <property type="entry name" value="Kinase-like_dom_sf"/>
</dbReference>
<feature type="region of interest" description="Disordered" evidence="1">
    <location>
        <begin position="1"/>
        <end position="112"/>
    </location>
</feature>
<organism evidence="3 4">
    <name type="scientific">Novymonas esmeraldas</name>
    <dbReference type="NCBI Taxonomy" id="1808958"/>
    <lineage>
        <taxon>Eukaryota</taxon>
        <taxon>Discoba</taxon>
        <taxon>Euglenozoa</taxon>
        <taxon>Kinetoplastea</taxon>
        <taxon>Metakinetoplastina</taxon>
        <taxon>Trypanosomatida</taxon>
        <taxon>Trypanosomatidae</taxon>
        <taxon>Novymonas</taxon>
    </lineage>
</organism>
<dbReference type="EMBL" id="JAECZO010000005">
    <property type="protein sequence ID" value="KAK7200370.1"/>
    <property type="molecule type" value="Genomic_DNA"/>
</dbReference>
<dbReference type="Proteomes" id="UP001430356">
    <property type="component" value="Unassembled WGS sequence"/>
</dbReference>
<feature type="region of interest" description="Disordered" evidence="1">
    <location>
        <begin position="368"/>
        <end position="396"/>
    </location>
</feature>
<feature type="region of interest" description="Disordered" evidence="1">
    <location>
        <begin position="321"/>
        <end position="344"/>
    </location>
</feature>
<feature type="compositionally biased region" description="Low complexity" evidence="1">
    <location>
        <begin position="548"/>
        <end position="573"/>
    </location>
</feature>
<feature type="compositionally biased region" description="Polar residues" evidence="1">
    <location>
        <begin position="1"/>
        <end position="39"/>
    </location>
</feature>
<feature type="region of interest" description="Disordered" evidence="1">
    <location>
        <begin position="964"/>
        <end position="987"/>
    </location>
</feature>
<accession>A0AAW0F2L7</accession>
<feature type="compositionally biased region" description="Low complexity" evidence="1">
    <location>
        <begin position="333"/>
        <end position="344"/>
    </location>
</feature>
<feature type="compositionally biased region" description="Low complexity" evidence="1">
    <location>
        <begin position="609"/>
        <end position="620"/>
    </location>
</feature>
<feature type="region of interest" description="Disordered" evidence="1">
    <location>
        <begin position="222"/>
        <end position="295"/>
    </location>
</feature>